<feature type="domain" description="EamA" evidence="7">
    <location>
        <begin position="188"/>
        <end position="327"/>
    </location>
</feature>
<dbReference type="SUPFAM" id="SSF103481">
    <property type="entry name" value="Multidrug resistance efflux transporter EmrE"/>
    <property type="match status" value="2"/>
</dbReference>
<keyword evidence="5 6" id="KW-0472">Membrane</keyword>
<name>A0A1U7ZQY2_NELNU</name>
<feature type="transmembrane region" description="Helical" evidence="6">
    <location>
        <begin position="310"/>
        <end position="329"/>
    </location>
</feature>
<dbReference type="InterPro" id="IPR030184">
    <property type="entry name" value="WAT1-related"/>
</dbReference>
<feature type="transmembrane region" description="Helical" evidence="6">
    <location>
        <begin position="100"/>
        <end position="124"/>
    </location>
</feature>
<organism evidence="8 9">
    <name type="scientific">Nelumbo nucifera</name>
    <name type="common">Sacred lotus</name>
    <dbReference type="NCBI Taxonomy" id="4432"/>
    <lineage>
        <taxon>Eukaryota</taxon>
        <taxon>Viridiplantae</taxon>
        <taxon>Streptophyta</taxon>
        <taxon>Embryophyta</taxon>
        <taxon>Tracheophyta</taxon>
        <taxon>Spermatophyta</taxon>
        <taxon>Magnoliopsida</taxon>
        <taxon>Proteales</taxon>
        <taxon>Nelumbonaceae</taxon>
        <taxon>Nelumbo</taxon>
    </lineage>
</organism>
<dbReference type="GO" id="GO:0022857">
    <property type="term" value="F:transmembrane transporter activity"/>
    <property type="evidence" value="ECO:0007669"/>
    <property type="project" value="InterPro"/>
</dbReference>
<evidence type="ECO:0000256" key="1">
    <source>
        <dbReference type="ARBA" id="ARBA00004141"/>
    </source>
</evidence>
<dbReference type="PANTHER" id="PTHR31218">
    <property type="entry name" value="WAT1-RELATED PROTEIN"/>
    <property type="match status" value="1"/>
</dbReference>
<dbReference type="InterPro" id="IPR000620">
    <property type="entry name" value="EamA_dom"/>
</dbReference>
<feature type="transmembrane region" description="Helical" evidence="6">
    <location>
        <begin position="12"/>
        <end position="31"/>
    </location>
</feature>
<evidence type="ECO:0000313" key="8">
    <source>
        <dbReference type="Proteomes" id="UP000189703"/>
    </source>
</evidence>
<dbReference type="InParanoid" id="A0A1U7ZQY2"/>
<dbReference type="Proteomes" id="UP000189703">
    <property type="component" value="Unplaced"/>
</dbReference>
<dbReference type="OrthoDB" id="1728340at2759"/>
<dbReference type="InterPro" id="IPR037185">
    <property type="entry name" value="EmrE-like"/>
</dbReference>
<dbReference type="GeneID" id="104593126"/>
<protein>
    <recommendedName>
        <fullName evidence="6">WAT1-related protein</fullName>
    </recommendedName>
</protein>
<comment type="subcellular location">
    <subcellularLocation>
        <location evidence="1 6">Membrane</location>
        <topology evidence="1 6">Multi-pass membrane protein</topology>
    </subcellularLocation>
</comment>
<dbReference type="Pfam" id="PF00892">
    <property type="entry name" value="EamA"/>
    <property type="match status" value="2"/>
</dbReference>
<evidence type="ECO:0000256" key="3">
    <source>
        <dbReference type="ARBA" id="ARBA00022692"/>
    </source>
</evidence>
<gene>
    <name evidence="9" type="primary">LOC104593126</name>
</gene>
<keyword evidence="8" id="KW-1185">Reference proteome</keyword>
<evidence type="ECO:0000313" key="9">
    <source>
        <dbReference type="RefSeq" id="XP_010251137.1"/>
    </source>
</evidence>
<keyword evidence="3 6" id="KW-0812">Transmembrane</keyword>
<feature type="domain" description="EamA" evidence="7">
    <location>
        <begin position="14"/>
        <end position="147"/>
    </location>
</feature>
<dbReference type="RefSeq" id="XP_010251137.1">
    <property type="nucleotide sequence ID" value="XM_010252835.2"/>
</dbReference>
<feature type="transmembrane region" description="Helical" evidence="6">
    <location>
        <begin position="283"/>
        <end position="304"/>
    </location>
</feature>
<feature type="transmembrane region" description="Helical" evidence="6">
    <location>
        <begin position="136"/>
        <end position="156"/>
    </location>
</feature>
<dbReference type="KEGG" id="nnu:104593126"/>
<comment type="similarity">
    <text evidence="2 6">Belongs to the drug/metabolite transporter (DMT) superfamily. Plant drug/metabolite exporter (P-DME) (TC 2.A.7.4) family.</text>
</comment>
<evidence type="ECO:0000256" key="6">
    <source>
        <dbReference type="RuleBase" id="RU363077"/>
    </source>
</evidence>
<feature type="transmembrane region" description="Helical" evidence="6">
    <location>
        <begin position="258"/>
        <end position="276"/>
    </location>
</feature>
<dbReference type="AlphaFoldDB" id="A0A1U7ZQY2"/>
<keyword evidence="4 6" id="KW-1133">Transmembrane helix</keyword>
<sequence length="357" mass="39064">MGGGMKWWEEGKPVVAMLAVDFALATVNVFLKKALDQGMNHLVLITYRQCVATVFLTPIAYFWERKSRPKLTGRILFNLFLSAMAGATFTQYFFLLGIQYTSATFSCAFINLVPVVTFLMALPFGLETVDLKSKGGIGKVLGALVCVGGAMLLGLYKGVALTKPSNPQALTHANSLSPSKRAERWRNIGTLALVAGCTLWSSWFFIQARIGKQYPCQYSSTTFMSFFSALQSATLSLVVGGRDFSSWILSSKVEMLTVLYAGIMGSGLSFVGMSWCVKKRGPLFTAAFSPLIQVVVAMFDFSILNEQLHLGSVLGSVLVIVGLYTLLWGKSKDAQNCAIKQPQAPDDQEQEYQEQPV</sequence>
<evidence type="ECO:0000256" key="4">
    <source>
        <dbReference type="ARBA" id="ARBA00022989"/>
    </source>
</evidence>
<feature type="transmembrane region" description="Helical" evidence="6">
    <location>
        <begin position="218"/>
        <end position="238"/>
    </location>
</feature>
<dbReference type="GO" id="GO:0005886">
    <property type="term" value="C:plasma membrane"/>
    <property type="evidence" value="ECO:0000318"/>
    <property type="project" value="GO_Central"/>
</dbReference>
<evidence type="ECO:0000256" key="5">
    <source>
        <dbReference type="ARBA" id="ARBA00023136"/>
    </source>
</evidence>
<evidence type="ECO:0000256" key="2">
    <source>
        <dbReference type="ARBA" id="ARBA00007635"/>
    </source>
</evidence>
<accession>A0A1U7ZQY2</accession>
<feature type="transmembrane region" description="Helical" evidence="6">
    <location>
        <begin position="43"/>
        <end position="63"/>
    </location>
</feature>
<evidence type="ECO:0000259" key="7">
    <source>
        <dbReference type="Pfam" id="PF00892"/>
    </source>
</evidence>
<proteinExistence type="inferred from homology"/>
<reference evidence="9" key="1">
    <citation type="submission" date="2025-08" db="UniProtKB">
        <authorList>
            <consortium name="RefSeq"/>
        </authorList>
    </citation>
    <scope>IDENTIFICATION</scope>
</reference>
<feature type="transmembrane region" description="Helical" evidence="6">
    <location>
        <begin position="75"/>
        <end position="94"/>
    </location>
</feature>
<dbReference type="OMA" id="WFLLQAK"/>
<feature type="transmembrane region" description="Helical" evidence="6">
    <location>
        <begin position="188"/>
        <end position="206"/>
    </location>
</feature>